<dbReference type="PANTHER" id="PTHR42953">
    <property type="entry name" value="HIGH-AFFINITY ZINC UPTAKE SYSTEM PROTEIN ZNUA-RELATED"/>
    <property type="match status" value="1"/>
</dbReference>
<accession>A0ABR5IA70</accession>
<dbReference type="SUPFAM" id="SSF53807">
    <property type="entry name" value="Helical backbone' metal receptor"/>
    <property type="match status" value="1"/>
</dbReference>
<protein>
    <submittedName>
        <fullName evidence="6">ABC transporter substrate-binding protein</fullName>
    </submittedName>
</protein>
<dbReference type="Proteomes" id="UP000037247">
    <property type="component" value="Unassembled WGS sequence"/>
</dbReference>
<dbReference type="EMBL" id="LDTZ01000019">
    <property type="protein sequence ID" value="KNA90281.1"/>
    <property type="molecule type" value="Genomic_DNA"/>
</dbReference>
<keyword evidence="3" id="KW-0479">Metal-binding</keyword>
<reference evidence="6 7" key="1">
    <citation type="submission" date="2015-05" db="EMBL/GenBank/DDBJ databases">
        <title>Draft genome sequence of the bacterium Gordonia jacobaea a new member of the Gordonia genus.</title>
        <authorList>
            <person name="Jimenez-Galisteo G."/>
            <person name="Dominguez A."/>
            <person name="Munoz E."/>
            <person name="Vinas M."/>
        </authorList>
    </citation>
    <scope>NUCLEOTIDE SEQUENCE [LARGE SCALE GENOMIC DNA]</scope>
    <source>
        <strain evidence="7">mv1</strain>
    </source>
</reference>
<evidence type="ECO:0000256" key="2">
    <source>
        <dbReference type="ARBA" id="ARBA00022448"/>
    </source>
</evidence>
<dbReference type="RefSeq" id="WP_049699856.1">
    <property type="nucleotide sequence ID" value="NZ_LDTZ01000019.1"/>
</dbReference>
<feature type="signal peptide" evidence="5">
    <location>
        <begin position="1"/>
        <end position="21"/>
    </location>
</feature>
<evidence type="ECO:0000256" key="1">
    <source>
        <dbReference type="ARBA" id="ARBA00004196"/>
    </source>
</evidence>
<comment type="subcellular location">
    <subcellularLocation>
        <location evidence="1">Cell envelope</location>
    </subcellularLocation>
</comment>
<feature type="chain" id="PRO_5047444523" evidence="5">
    <location>
        <begin position="22"/>
        <end position="305"/>
    </location>
</feature>
<dbReference type="Pfam" id="PF01297">
    <property type="entry name" value="ZnuA"/>
    <property type="match status" value="1"/>
</dbReference>
<dbReference type="InterPro" id="IPR006127">
    <property type="entry name" value="ZnuA-like"/>
</dbReference>
<keyword evidence="4 5" id="KW-0732">Signal</keyword>
<comment type="caution">
    <text evidence="6">The sequence shown here is derived from an EMBL/GenBank/DDBJ whole genome shotgun (WGS) entry which is preliminary data.</text>
</comment>
<organism evidence="6 7">
    <name type="scientific">Gordonia jacobaea</name>
    <dbReference type="NCBI Taxonomy" id="122202"/>
    <lineage>
        <taxon>Bacteria</taxon>
        <taxon>Bacillati</taxon>
        <taxon>Actinomycetota</taxon>
        <taxon>Actinomycetes</taxon>
        <taxon>Mycobacteriales</taxon>
        <taxon>Gordoniaceae</taxon>
        <taxon>Gordonia</taxon>
    </lineage>
</organism>
<dbReference type="PROSITE" id="PS51257">
    <property type="entry name" value="PROKAR_LIPOPROTEIN"/>
    <property type="match status" value="1"/>
</dbReference>
<name>A0ABR5IA70_9ACTN</name>
<dbReference type="InterPro" id="IPR050492">
    <property type="entry name" value="Bact_metal-bind_prot9"/>
</dbReference>
<sequence>MKRAVLALTTALAVGGALTLAGCSGGDSGSSDGKPTVVTSTNVWGAVASAVAGDKASVTVLFNDPTGDPHEFEPSAADSAKVVDADVVLMNGGHYDEYMEKASQNTKGSVINAFDTMTGHHEDTDHSAHGETNEHVFYNLPVVGQVATELADDLAEKDDANATTYRDNAKAFNEKIDGLRGSLADIKKAHDGTKVAQTEPLAAYLLTEAGLRDVAPEGFTAAVEEGQSPSAADRAAMEDLLRKREVQVFIYNTQAVDAVTEALLSIAKSANVPVVEFTETLPAGQTSYIDWQQKQIAALASALPA</sequence>
<keyword evidence="7" id="KW-1185">Reference proteome</keyword>
<gene>
    <name evidence="6" type="ORF">ABW18_15275</name>
</gene>
<evidence type="ECO:0000313" key="7">
    <source>
        <dbReference type="Proteomes" id="UP000037247"/>
    </source>
</evidence>
<dbReference type="Gene3D" id="3.40.50.1980">
    <property type="entry name" value="Nitrogenase molybdenum iron protein domain"/>
    <property type="match status" value="2"/>
</dbReference>
<evidence type="ECO:0000256" key="5">
    <source>
        <dbReference type="SAM" id="SignalP"/>
    </source>
</evidence>
<proteinExistence type="predicted"/>
<dbReference type="PANTHER" id="PTHR42953:SF1">
    <property type="entry name" value="METAL-BINDING PROTEIN HI_0362-RELATED"/>
    <property type="match status" value="1"/>
</dbReference>
<evidence type="ECO:0000256" key="3">
    <source>
        <dbReference type="ARBA" id="ARBA00022723"/>
    </source>
</evidence>
<evidence type="ECO:0000256" key="4">
    <source>
        <dbReference type="ARBA" id="ARBA00022729"/>
    </source>
</evidence>
<keyword evidence="2" id="KW-0813">Transport</keyword>
<evidence type="ECO:0000313" key="6">
    <source>
        <dbReference type="EMBL" id="KNA90281.1"/>
    </source>
</evidence>